<keyword evidence="3" id="KW-0560">Oxidoreductase</keyword>
<dbReference type="CDD" id="cd05305">
    <property type="entry name" value="L-AlaDH"/>
    <property type="match status" value="1"/>
</dbReference>
<dbReference type="GO" id="GO:0005886">
    <property type="term" value="C:plasma membrane"/>
    <property type="evidence" value="ECO:0007669"/>
    <property type="project" value="TreeGrafter"/>
</dbReference>
<dbReference type="InterPro" id="IPR036291">
    <property type="entry name" value="NAD(P)-bd_dom_sf"/>
</dbReference>
<keyword evidence="7" id="KW-1185">Reference proteome</keyword>
<dbReference type="SMART" id="SM01003">
    <property type="entry name" value="AlaDh_PNT_N"/>
    <property type="match status" value="1"/>
</dbReference>
<dbReference type="InterPro" id="IPR008141">
    <property type="entry name" value="Ala_DH"/>
</dbReference>
<name>A0A1G7FQD3_9DEIN</name>
<accession>A0A1G7FQD3</accession>
<dbReference type="GO" id="GO:0000286">
    <property type="term" value="F:alanine dehydrogenase activity"/>
    <property type="evidence" value="ECO:0007669"/>
    <property type="project" value="UniProtKB-EC"/>
</dbReference>
<dbReference type="SUPFAM" id="SSF52283">
    <property type="entry name" value="Formate/glycerate dehydrogenase catalytic domain-like"/>
    <property type="match status" value="1"/>
</dbReference>
<comment type="similarity">
    <text evidence="1">Belongs to the AlaDH/PNT family.</text>
</comment>
<dbReference type="PANTHER" id="PTHR42795:SF1">
    <property type="entry name" value="ALANINE DEHYDROGENASE"/>
    <property type="match status" value="1"/>
</dbReference>
<evidence type="ECO:0000256" key="3">
    <source>
        <dbReference type="ARBA" id="ARBA00023002"/>
    </source>
</evidence>
<dbReference type="EMBL" id="FNBC01000010">
    <property type="protein sequence ID" value="SDE78126.1"/>
    <property type="molecule type" value="Genomic_DNA"/>
</dbReference>
<organism evidence="6 7">
    <name type="scientific">Thermus arciformis</name>
    <dbReference type="NCBI Taxonomy" id="482827"/>
    <lineage>
        <taxon>Bacteria</taxon>
        <taxon>Thermotogati</taxon>
        <taxon>Deinococcota</taxon>
        <taxon>Deinococci</taxon>
        <taxon>Thermales</taxon>
        <taxon>Thermaceae</taxon>
        <taxon>Thermus</taxon>
    </lineage>
</organism>
<dbReference type="AlphaFoldDB" id="A0A1G7FQD3"/>
<evidence type="ECO:0000259" key="5">
    <source>
        <dbReference type="SMART" id="SM01003"/>
    </source>
</evidence>
<protein>
    <recommendedName>
        <fullName evidence="2">alanine dehydrogenase</fullName>
        <ecNumber evidence="2">1.4.1.1</ecNumber>
    </recommendedName>
</protein>
<dbReference type="InterPro" id="IPR007698">
    <property type="entry name" value="AlaDH/PNT_NAD(H)-bd"/>
</dbReference>
<evidence type="ECO:0000313" key="6">
    <source>
        <dbReference type="EMBL" id="SDE78126.1"/>
    </source>
</evidence>
<dbReference type="Pfam" id="PF01262">
    <property type="entry name" value="AlaDh_PNT_C"/>
    <property type="match status" value="1"/>
</dbReference>
<dbReference type="STRING" id="482827.SAMN04488243_11026"/>
<evidence type="ECO:0000256" key="1">
    <source>
        <dbReference type="ARBA" id="ARBA00005689"/>
    </source>
</evidence>
<sequence>MRRERDICLGRLPVSLGRMDIGLPKERMTLKNLPLFAGEVREGRVALTPQGVRELVALGHRVYVERGAGERAGFPDEAYEAAGARLVSREEAFGRPEVVLKVARPTLEEVALLRPGATLFGFLHLAVAESSLVEAMAQKGLTAIGYELVGEGERRPVLKAMSEIAGRLAPQLAGRLLEAPLGPGVLLSGLPGIPPADVVVLGAGVLGRAAGKAFLGAGASVYLLDHALPALEEAAREAPGAVTALVTQSRLERYVAFADVLVGAVAVPGERTPLLLTRDLLARMRPGSVLLDFAIDQGGIAETSRVGVYQEMGVTHFCLPNVPALVPRTASHALTATLLPFLLRMAEDPLAVPELRQGAYLLLGQKGGHLE</sequence>
<feature type="domain" description="Alanine dehydrogenase/pyridine nucleotide transhydrogenase N-terminal" evidence="5">
    <location>
        <begin position="22"/>
        <end position="165"/>
    </location>
</feature>
<evidence type="ECO:0000259" key="4">
    <source>
        <dbReference type="SMART" id="SM01002"/>
    </source>
</evidence>
<reference evidence="7" key="1">
    <citation type="submission" date="2016-10" db="EMBL/GenBank/DDBJ databases">
        <authorList>
            <person name="Varghese N."/>
            <person name="Submissions S."/>
        </authorList>
    </citation>
    <scope>NUCLEOTIDE SEQUENCE [LARGE SCALE GENOMIC DNA]</scope>
    <source>
        <strain evidence="7">CGMCC 1.6992</strain>
    </source>
</reference>
<dbReference type="EC" id="1.4.1.1" evidence="2"/>
<feature type="domain" description="Alanine dehydrogenase/pyridine nucleotide transhydrogenase NAD(H)-binding" evidence="4">
    <location>
        <begin position="176"/>
        <end position="318"/>
    </location>
</feature>
<dbReference type="Pfam" id="PF05222">
    <property type="entry name" value="AlaDh_PNT_N"/>
    <property type="match status" value="1"/>
</dbReference>
<evidence type="ECO:0000313" key="7">
    <source>
        <dbReference type="Proteomes" id="UP000199446"/>
    </source>
</evidence>
<dbReference type="SUPFAM" id="SSF51735">
    <property type="entry name" value="NAD(P)-binding Rossmann-fold domains"/>
    <property type="match status" value="1"/>
</dbReference>
<gene>
    <name evidence="6" type="ORF">SAMN04488243_11026</name>
</gene>
<dbReference type="SMART" id="SM01002">
    <property type="entry name" value="AlaDh_PNT_C"/>
    <property type="match status" value="1"/>
</dbReference>
<dbReference type="GO" id="GO:0042853">
    <property type="term" value="P:L-alanine catabolic process"/>
    <property type="evidence" value="ECO:0007669"/>
    <property type="project" value="InterPro"/>
</dbReference>
<proteinExistence type="inferred from homology"/>
<dbReference type="InterPro" id="IPR007886">
    <property type="entry name" value="AlaDH/PNT_N"/>
</dbReference>
<dbReference type="Proteomes" id="UP000199446">
    <property type="component" value="Unassembled WGS sequence"/>
</dbReference>
<dbReference type="PANTHER" id="PTHR42795">
    <property type="entry name" value="ALANINE DEHYDROGENASE"/>
    <property type="match status" value="1"/>
</dbReference>
<dbReference type="Gene3D" id="3.40.50.720">
    <property type="entry name" value="NAD(P)-binding Rossmann-like Domain"/>
    <property type="match status" value="2"/>
</dbReference>
<evidence type="ECO:0000256" key="2">
    <source>
        <dbReference type="ARBA" id="ARBA00012897"/>
    </source>
</evidence>